<accession>A0A9Q1IEA6</accession>
<evidence type="ECO:0000256" key="4">
    <source>
        <dbReference type="ARBA" id="ARBA00022729"/>
    </source>
</evidence>
<organism evidence="15 16">
    <name type="scientific">Synaphobranchus kaupii</name>
    <name type="common">Kaup's arrowtooth eel</name>
    <dbReference type="NCBI Taxonomy" id="118154"/>
    <lineage>
        <taxon>Eukaryota</taxon>
        <taxon>Metazoa</taxon>
        <taxon>Chordata</taxon>
        <taxon>Craniata</taxon>
        <taxon>Vertebrata</taxon>
        <taxon>Euteleostomi</taxon>
        <taxon>Actinopterygii</taxon>
        <taxon>Neopterygii</taxon>
        <taxon>Teleostei</taxon>
        <taxon>Anguilliformes</taxon>
        <taxon>Synaphobranchidae</taxon>
        <taxon>Synaphobranchus</taxon>
    </lineage>
</organism>
<keyword evidence="5 12" id="KW-1133">Transmembrane helix</keyword>
<evidence type="ECO:0000256" key="1">
    <source>
        <dbReference type="ARBA" id="ARBA00004251"/>
    </source>
</evidence>
<evidence type="ECO:0000256" key="5">
    <source>
        <dbReference type="ARBA" id="ARBA00022989"/>
    </source>
</evidence>
<dbReference type="GO" id="GO:0007166">
    <property type="term" value="P:cell surface receptor signaling pathway"/>
    <property type="evidence" value="ECO:0007669"/>
    <property type="project" value="TreeGrafter"/>
</dbReference>
<keyword evidence="9" id="KW-0325">Glycoprotein</keyword>
<protein>
    <recommendedName>
        <fullName evidence="14">Ig-like domain-containing protein</fullName>
    </recommendedName>
</protein>
<keyword evidence="4 13" id="KW-0732">Signal</keyword>
<feature type="transmembrane region" description="Helical" evidence="12">
    <location>
        <begin position="424"/>
        <end position="442"/>
    </location>
</feature>
<dbReference type="GO" id="GO:0006955">
    <property type="term" value="P:immune response"/>
    <property type="evidence" value="ECO:0007669"/>
    <property type="project" value="TreeGrafter"/>
</dbReference>
<dbReference type="SMART" id="SM00409">
    <property type="entry name" value="IG"/>
    <property type="match status" value="2"/>
</dbReference>
<name>A0A9Q1IEA6_SYNKA</name>
<feature type="domain" description="Ig-like" evidence="14">
    <location>
        <begin position="152"/>
        <end position="243"/>
    </location>
</feature>
<dbReference type="SUPFAM" id="SSF48726">
    <property type="entry name" value="Immunoglobulin"/>
    <property type="match status" value="2"/>
</dbReference>
<gene>
    <name evidence="15" type="ORF">SKAU_G00354090</name>
</gene>
<sequence>MRIRMRVFCWFLTVFCVLRTEGFSVRGPAMPLVVHSGVSVMLPCSVDTPIPLHELEVQWMRGDSGTLVHLFQDRESRPESQNPAYSGRAEFFTKEISKGNFSLLLRNVTTEDGGLYKCVVHTEHESNEINVVIDIERLVVTGADVPIFAHAGEDVILNCSVDTHVPLKELQVEWFKTNGEILVLLFAEGLNRPESQNERFIGRAEFFSEEIPKGNFSMKLKNVKTEDKGEFMCKVHTDRESFNATAWIQELGYSTLHLWVLGLTAAAAVFAVVSCIPALCCIIKKAATREDVESAAAALSTEPGEETVKLLEAKPATANTAAQPGEETVKPLEAEPATADTAAQPGEETVKPLEAEPATADTAAQPGEETVEPQDAEPASIGPSALPVETNRALLLYCLQVSVPCIMISIAFIIWGVIEGSVGEAYVCSTINLFRILLIFNMSPYIKLLGPRYDTLKKVAVPLEFFVIITGMNSGKCTYVVPQ</sequence>
<dbReference type="GO" id="GO:0042102">
    <property type="term" value="P:positive regulation of T cell proliferation"/>
    <property type="evidence" value="ECO:0007669"/>
    <property type="project" value="TreeGrafter"/>
</dbReference>
<evidence type="ECO:0000256" key="8">
    <source>
        <dbReference type="ARBA" id="ARBA00023170"/>
    </source>
</evidence>
<keyword evidence="6 12" id="KW-0472">Membrane</keyword>
<dbReference type="InterPro" id="IPR003599">
    <property type="entry name" value="Ig_sub"/>
</dbReference>
<dbReference type="InterPro" id="IPR003598">
    <property type="entry name" value="Ig_sub2"/>
</dbReference>
<reference evidence="15" key="1">
    <citation type="journal article" date="2023" name="Science">
        <title>Genome structures resolve the early diversification of teleost fishes.</title>
        <authorList>
            <person name="Parey E."/>
            <person name="Louis A."/>
            <person name="Montfort J."/>
            <person name="Bouchez O."/>
            <person name="Roques C."/>
            <person name="Iampietro C."/>
            <person name="Lluch J."/>
            <person name="Castinel A."/>
            <person name="Donnadieu C."/>
            <person name="Desvignes T."/>
            <person name="Floi Bucao C."/>
            <person name="Jouanno E."/>
            <person name="Wen M."/>
            <person name="Mejri S."/>
            <person name="Dirks R."/>
            <person name="Jansen H."/>
            <person name="Henkel C."/>
            <person name="Chen W.J."/>
            <person name="Zahm M."/>
            <person name="Cabau C."/>
            <person name="Klopp C."/>
            <person name="Thompson A.W."/>
            <person name="Robinson-Rechavi M."/>
            <person name="Braasch I."/>
            <person name="Lecointre G."/>
            <person name="Bobe J."/>
            <person name="Postlethwait J.H."/>
            <person name="Berthelot C."/>
            <person name="Roest Crollius H."/>
            <person name="Guiguen Y."/>
        </authorList>
    </citation>
    <scope>NUCLEOTIDE SEQUENCE</scope>
    <source>
        <strain evidence="15">WJC10195</strain>
    </source>
</reference>
<keyword evidence="10" id="KW-0393">Immunoglobulin domain</keyword>
<dbReference type="InterPro" id="IPR013783">
    <property type="entry name" value="Ig-like_fold"/>
</dbReference>
<dbReference type="GO" id="GO:0031295">
    <property type="term" value="P:T cell costimulation"/>
    <property type="evidence" value="ECO:0007669"/>
    <property type="project" value="TreeGrafter"/>
</dbReference>
<dbReference type="OrthoDB" id="10012075at2759"/>
<evidence type="ECO:0000256" key="7">
    <source>
        <dbReference type="ARBA" id="ARBA00023157"/>
    </source>
</evidence>
<dbReference type="Gene3D" id="2.60.40.10">
    <property type="entry name" value="Immunoglobulins"/>
    <property type="match status" value="2"/>
</dbReference>
<feature type="chain" id="PRO_5040219604" description="Ig-like domain-containing protein" evidence="13">
    <location>
        <begin position="23"/>
        <end position="483"/>
    </location>
</feature>
<dbReference type="InterPro" id="IPR007110">
    <property type="entry name" value="Ig-like_dom"/>
</dbReference>
<dbReference type="GO" id="GO:0042130">
    <property type="term" value="P:negative regulation of T cell proliferation"/>
    <property type="evidence" value="ECO:0007669"/>
    <property type="project" value="TreeGrafter"/>
</dbReference>
<dbReference type="SMART" id="SM00406">
    <property type="entry name" value="IGv"/>
    <property type="match status" value="2"/>
</dbReference>
<evidence type="ECO:0000256" key="2">
    <source>
        <dbReference type="ARBA" id="ARBA00022475"/>
    </source>
</evidence>
<evidence type="ECO:0000256" key="13">
    <source>
        <dbReference type="SAM" id="SignalP"/>
    </source>
</evidence>
<dbReference type="FunFam" id="2.60.40.10:FF:000142">
    <property type="entry name" value="V-set domain-containing T-cell activation inhibitor 1"/>
    <property type="match status" value="2"/>
</dbReference>
<evidence type="ECO:0000256" key="12">
    <source>
        <dbReference type="SAM" id="Phobius"/>
    </source>
</evidence>
<keyword evidence="16" id="KW-1185">Reference proteome</keyword>
<dbReference type="GO" id="GO:0009897">
    <property type="term" value="C:external side of plasma membrane"/>
    <property type="evidence" value="ECO:0007669"/>
    <property type="project" value="TreeGrafter"/>
</dbReference>
<dbReference type="PANTHER" id="PTHR25466:SF14">
    <property type="entry name" value="BUTYROPHILIN SUBFAMILY 2 MEMBER A2-LIKE-RELATED"/>
    <property type="match status" value="1"/>
</dbReference>
<dbReference type="EMBL" id="JAINUF010000017">
    <property type="protein sequence ID" value="KAJ8338623.1"/>
    <property type="molecule type" value="Genomic_DNA"/>
</dbReference>
<feature type="signal peptide" evidence="13">
    <location>
        <begin position="1"/>
        <end position="22"/>
    </location>
</feature>
<evidence type="ECO:0000313" key="15">
    <source>
        <dbReference type="EMBL" id="KAJ8338623.1"/>
    </source>
</evidence>
<comment type="subcellular location">
    <subcellularLocation>
        <location evidence="1">Cell membrane</location>
        <topology evidence="1">Single-pass type I membrane protein</topology>
    </subcellularLocation>
</comment>
<proteinExistence type="predicted"/>
<dbReference type="InterPro" id="IPR013106">
    <property type="entry name" value="Ig_V-set"/>
</dbReference>
<dbReference type="Pfam" id="PF07686">
    <property type="entry name" value="V-set"/>
    <property type="match status" value="2"/>
</dbReference>
<feature type="transmembrane region" description="Helical" evidence="12">
    <location>
        <begin position="258"/>
        <end position="283"/>
    </location>
</feature>
<dbReference type="PANTHER" id="PTHR25466">
    <property type="entry name" value="T-LYMPHOCYTE ACTIVATION ANTIGEN"/>
    <property type="match status" value="1"/>
</dbReference>
<keyword evidence="3 12" id="KW-0812">Transmembrane</keyword>
<dbReference type="PROSITE" id="PS50835">
    <property type="entry name" value="IG_LIKE"/>
    <property type="match status" value="2"/>
</dbReference>
<evidence type="ECO:0000256" key="11">
    <source>
        <dbReference type="SAM" id="MobiDB-lite"/>
    </source>
</evidence>
<keyword evidence="7" id="KW-1015">Disulfide bond</keyword>
<feature type="region of interest" description="Disordered" evidence="11">
    <location>
        <begin position="355"/>
        <end position="383"/>
    </location>
</feature>
<dbReference type="Proteomes" id="UP001152622">
    <property type="component" value="Chromosome 17"/>
</dbReference>
<keyword evidence="2" id="KW-1003">Cell membrane</keyword>
<dbReference type="InterPro" id="IPR036179">
    <property type="entry name" value="Ig-like_dom_sf"/>
</dbReference>
<feature type="transmembrane region" description="Helical" evidence="12">
    <location>
        <begin position="394"/>
        <end position="418"/>
    </location>
</feature>
<dbReference type="InterPro" id="IPR051713">
    <property type="entry name" value="T-cell_Activation_Regulation"/>
</dbReference>
<dbReference type="GO" id="GO:0071222">
    <property type="term" value="P:cellular response to lipopolysaccharide"/>
    <property type="evidence" value="ECO:0007669"/>
    <property type="project" value="TreeGrafter"/>
</dbReference>
<evidence type="ECO:0000313" key="16">
    <source>
        <dbReference type="Proteomes" id="UP001152622"/>
    </source>
</evidence>
<dbReference type="SMART" id="SM00408">
    <property type="entry name" value="IGc2"/>
    <property type="match status" value="2"/>
</dbReference>
<evidence type="ECO:0000256" key="10">
    <source>
        <dbReference type="ARBA" id="ARBA00023319"/>
    </source>
</evidence>
<keyword evidence="8" id="KW-0675">Receptor</keyword>
<evidence type="ECO:0000259" key="14">
    <source>
        <dbReference type="PROSITE" id="PS50835"/>
    </source>
</evidence>
<evidence type="ECO:0000256" key="6">
    <source>
        <dbReference type="ARBA" id="ARBA00023136"/>
    </source>
</evidence>
<evidence type="ECO:0000256" key="3">
    <source>
        <dbReference type="ARBA" id="ARBA00022692"/>
    </source>
</evidence>
<dbReference type="AlphaFoldDB" id="A0A9Q1IEA6"/>
<feature type="domain" description="Ig-like" evidence="14">
    <location>
        <begin position="37"/>
        <end position="130"/>
    </location>
</feature>
<comment type="caution">
    <text evidence="15">The sequence shown here is derived from an EMBL/GenBank/DDBJ whole genome shotgun (WGS) entry which is preliminary data.</text>
</comment>
<evidence type="ECO:0000256" key="9">
    <source>
        <dbReference type="ARBA" id="ARBA00023180"/>
    </source>
</evidence>